<keyword evidence="6" id="KW-1185">Reference proteome</keyword>
<evidence type="ECO:0000256" key="2">
    <source>
        <dbReference type="ARBA" id="ARBA00022603"/>
    </source>
</evidence>
<evidence type="ECO:0000256" key="1">
    <source>
        <dbReference type="ARBA" id="ARBA00008361"/>
    </source>
</evidence>
<evidence type="ECO:0000313" key="5">
    <source>
        <dbReference type="EMBL" id="GMA96343.1"/>
    </source>
</evidence>
<protein>
    <submittedName>
        <fullName evidence="5">Methyltransferase</fullName>
    </submittedName>
</protein>
<dbReference type="Pfam" id="PF08241">
    <property type="entry name" value="Methyltransf_11"/>
    <property type="match status" value="1"/>
</dbReference>
<dbReference type="PANTHER" id="PTHR44942:SF4">
    <property type="entry name" value="METHYLTRANSFERASE TYPE 11 DOMAIN-CONTAINING PROTEIN"/>
    <property type="match status" value="1"/>
</dbReference>
<feature type="domain" description="Methyltransferase type 11" evidence="4">
    <location>
        <begin position="38"/>
        <end position="130"/>
    </location>
</feature>
<dbReference type="CDD" id="cd02440">
    <property type="entry name" value="AdoMet_MTases"/>
    <property type="match status" value="1"/>
</dbReference>
<evidence type="ECO:0000256" key="3">
    <source>
        <dbReference type="ARBA" id="ARBA00022679"/>
    </source>
</evidence>
<dbReference type="GO" id="GO:0008168">
    <property type="term" value="F:methyltransferase activity"/>
    <property type="evidence" value="ECO:0007669"/>
    <property type="project" value="UniProtKB-KW"/>
</dbReference>
<sequence>MTFEVGADAYQRFMGRYADELARELLAELRPHPPERALDVGAGTGALTAQLVEALGPDAVVAIDPSAAFVTALRASLPGVETRRGTAESLPYPDASFDLTLAQLVIHFMTDPVTGVAEMARVTRPGGTVAASTWDFAGERAPLSLFWRVARELDPSVHDESDEAGAREGDLERIFRAAGLPNVRAGELTVLLPYRDVDDWWQPYTLGVGPAGAYVAGLDDARRGELQRQCTAALGDGPGVVEATAWVAIAER</sequence>
<dbReference type="Gene3D" id="3.40.50.150">
    <property type="entry name" value="Vaccinia Virus protein VP39"/>
    <property type="match status" value="1"/>
</dbReference>
<evidence type="ECO:0000313" key="6">
    <source>
        <dbReference type="Proteomes" id="UP001157034"/>
    </source>
</evidence>
<keyword evidence="3" id="KW-0808">Transferase</keyword>
<dbReference type="InterPro" id="IPR051052">
    <property type="entry name" value="Diverse_substrate_MTase"/>
</dbReference>
<proteinExistence type="inferred from homology"/>
<dbReference type="EMBL" id="BSVB01000001">
    <property type="protein sequence ID" value="GMA96343.1"/>
    <property type="molecule type" value="Genomic_DNA"/>
</dbReference>
<dbReference type="GO" id="GO:0032259">
    <property type="term" value="P:methylation"/>
    <property type="evidence" value="ECO:0007669"/>
    <property type="project" value="UniProtKB-KW"/>
</dbReference>
<comment type="caution">
    <text evidence="5">The sequence shown here is derived from an EMBL/GenBank/DDBJ whole genome shotgun (WGS) entry which is preliminary data.</text>
</comment>
<comment type="similarity">
    <text evidence="1">Belongs to the methyltransferase superfamily.</text>
</comment>
<dbReference type="InterPro" id="IPR013216">
    <property type="entry name" value="Methyltransf_11"/>
</dbReference>
<dbReference type="InterPro" id="IPR029063">
    <property type="entry name" value="SAM-dependent_MTases_sf"/>
</dbReference>
<evidence type="ECO:0000259" key="4">
    <source>
        <dbReference type="Pfam" id="PF08241"/>
    </source>
</evidence>
<organism evidence="5 6">
    <name type="scientific">Pseudolysinimonas kribbensis</name>
    <dbReference type="NCBI Taxonomy" id="433641"/>
    <lineage>
        <taxon>Bacteria</taxon>
        <taxon>Bacillati</taxon>
        <taxon>Actinomycetota</taxon>
        <taxon>Actinomycetes</taxon>
        <taxon>Micrococcales</taxon>
        <taxon>Microbacteriaceae</taxon>
        <taxon>Pseudolysinimonas</taxon>
    </lineage>
</organism>
<dbReference type="PANTHER" id="PTHR44942">
    <property type="entry name" value="METHYLTRANSF_11 DOMAIN-CONTAINING PROTEIN"/>
    <property type="match status" value="1"/>
</dbReference>
<name>A0ABQ6K6R1_9MICO</name>
<accession>A0ABQ6K6R1</accession>
<reference evidence="6" key="1">
    <citation type="journal article" date="2019" name="Int. J. Syst. Evol. Microbiol.">
        <title>The Global Catalogue of Microorganisms (GCM) 10K type strain sequencing project: providing services to taxonomists for standard genome sequencing and annotation.</title>
        <authorList>
            <consortium name="The Broad Institute Genomics Platform"/>
            <consortium name="The Broad Institute Genome Sequencing Center for Infectious Disease"/>
            <person name="Wu L."/>
            <person name="Ma J."/>
        </authorList>
    </citation>
    <scope>NUCLEOTIDE SEQUENCE [LARGE SCALE GENOMIC DNA]</scope>
    <source>
        <strain evidence="6">NBRC 108894</strain>
    </source>
</reference>
<dbReference type="SUPFAM" id="SSF53335">
    <property type="entry name" value="S-adenosyl-L-methionine-dependent methyltransferases"/>
    <property type="match status" value="1"/>
</dbReference>
<gene>
    <name evidence="5" type="ORF">GCM10025881_31670</name>
</gene>
<keyword evidence="2 5" id="KW-0489">Methyltransferase</keyword>
<dbReference type="RefSeq" id="WP_344203140.1">
    <property type="nucleotide sequence ID" value="NZ_BAAAQO010000004.1"/>
</dbReference>
<dbReference type="Proteomes" id="UP001157034">
    <property type="component" value="Unassembled WGS sequence"/>
</dbReference>